<dbReference type="Pfam" id="PF15985">
    <property type="entry name" value="KH_6"/>
    <property type="match status" value="1"/>
</dbReference>
<sequence length="307" mass="34412">MPISGWRIEARHHSSAAAPESDSSPSRCPCRTLYRTMSIRSLHANPFVSPGEVITTESGFLWGHGTKLGEEDKQLRATVAGFVEQVNKLLTVRPLTQRYAGDIGDVVIGRVTQVGDKRWKVDINSRQDGILMLSSIHLPGGVQRRRTQEDSLQMREFFEEGDLISAEVQNFYHDGAVALHTRSSKYGKLNRGQFVVVRQALVKRCKQHFVTLPDCNVDIILGNNGYIWITESSDGSGAGESAERRQQMARVRQSIVALDRMFVAIFPDSVMDVYHDSIDLGVSPADITHRDYIHRVTQKAVLRLQQV</sequence>
<dbReference type="Gene3D" id="2.40.50.140">
    <property type="entry name" value="Nucleic acid-binding proteins"/>
    <property type="match status" value="1"/>
</dbReference>
<dbReference type="EMBL" id="OVEO01000008">
    <property type="protein sequence ID" value="SPQ97859.1"/>
    <property type="molecule type" value="Genomic_DNA"/>
</dbReference>
<keyword evidence="3" id="KW-0698">rRNA processing</keyword>
<dbReference type="PANTHER" id="PTHR21321">
    <property type="entry name" value="PNAS-3 RELATED"/>
    <property type="match status" value="1"/>
</dbReference>
<dbReference type="InterPro" id="IPR026699">
    <property type="entry name" value="Exosome_RNA_bind1/RRP40/RRP4"/>
</dbReference>
<dbReference type="InterPro" id="IPR004088">
    <property type="entry name" value="KH_dom_type_1"/>
</dbReference>
<dbReference type="GO" id="GO:0071051">
    <property type="term" value="P:poly(A)-dependent snoRNA 3'-end processing"/>
    <property type="evidence" value="ECO:0007669"/>
    <property type="project" value="TreeGrafter"/>
</dbReference>
<proteinExistence type="inferred from homology"/>
<evidence type="ECO:0000256" key="4">
    <source>
        <dbReference type="ARBA" id="ARBA00022835"/>
    </source>
</evidence>
<dbReference type="FunFam" id="2.40.50.140:FF:000038">
    <property type="entry name" value="Exosome complex component RRP4"/>
    <property type="match status" value="1"/>
</dbReference>
<dbReference type="GO" id="GO:0034475">
    <property type="term" value="P:U4 snRNA 3'-end processing"/>
    <property type="evidence" value="ECO:0007669"/>
    <property type="project" value="TreeGrafter"/>
</dbReference>
<evidence type="ECO:0000259" key="7">
    <source>
        <dbReference type="PROSITE" id="PS50126"/>
    </source>
</evidence>
<dbReference type="InterPro" id="IPR025721">
    <property type="entry name" value="Exosome_cplx_N_dom"/>
</dbReference>
<evidence type="ECO:0000313" key="8">
    <source>
        <dbReference type="EMBL" id="SPQ97859.1"/>
    </source>
</evidence>
<accession>A0A3P3YCJ4</accession>
<dbReference type="Pfam" id="PF14382">
    <property type="entry name" value="ECR1_N"/>
    <property type="match status" value="1"/>
</dbReference>
<feature type="domain" description="S1 motif" evidence="7">
    <location>
        <begin position="104"/>
        <end position="182"/>
    </location>
</feature>
<dbReference type="GO" id="GO:0071038">
    <property type="term" value="P:TRAMP-dependent tRNA surveillance pathway"/>
    <property type="evidence" value="ECO:0007669"/>
    <property type="project" value="TreeGrafter"/>
</dbReference>
<evidence type="ECO:0000256" key="5">
    <source>
        <dbReference type="ARBA" id="ARBA00022884"/>
    </source>
</evidence>
<dbReference type="PROSITE" id="PS50126">
    <property type="entry name" value="S1"/>
    <property type="match status" value="1"/>
</dbReference>
<dbReference type="Pfam" id="PF21266">
    <property type="entry name" value="S1_RRP4"/>
    <property type="match status" value="1"/>
</dbReference>
<dbReference type="CDD" id="cd22525">
    <property type="entry name" value="KH-I_Rrp4_eukar"/>
    <property type="match status" value="1"/>
</dbReference>
<dbReference type="InterPro" id="IPR012340">
    <property type="entry name" value="NA-bd_OB-fold"/>
</dbReference>
<gene>
    <name evidence="8" type="ORF">PLBR_LOCUS5074</name>
</gene>
<comment type="similarity">
    <text evidence="2">Belongs to the RRP4 family.</text>
</comment>
<dbReference type="GO" id="GO:0000177">
    <property type="term" value="C:cytoplasmic exosome (RNase complex)"/>
    <property type="evidence" value="ECO:0007669"/>
    <property type="project" value="TreeGrafter"/>
</dbReference>
<evidence type="ECO:0000256" key="3">
    <source>
        <dbReference type="ARBA" id="ARBA00022552"/>
    </source>
</evidence>
<dbReference type="Gene3D" id="2.40.50.100">
    <property type="match status" value="1"/>
</dbReference>
<keyword evidence="8" id="KW-0496">Mitochondrion</keyword>
<keyword evidence="4" id="KW-0271">Exosome</keyword>
<dbReference type="PANTHER" id="PTHR21321:SF4">
    <property type="entry name" value="EXOSOME COMPLEX COMPONENT RRP4"/>
    <property type="match status" value="1"/>
</dbReference>
<dbReference type="GO" id="GO:0003723">
    <property type="term" value="F:RNA binding"/>
    <property type="evidence" value="ECO:0007669"/>
    <property type="project" value="UniProtKB-KW"/>
</dbReference>
<dbReference type="SUPFAM" id="SSF50249">
    <property type="entry name" value="Nucleic acid-binding proteins"/>
    <property type="match status" value="1"/>
</dbReference>
<dbReference type="GO" id="GO:0071035">
    <property type="term" value="P:nuclear polyadenylation-dependent rRNA catabolic process"/>
    <property type="evidence" value="ECO:0007669"/>
    <property type="project" value="TreeGrafter"/>
</dbReference>
<dbReference type="CDD" id="cd05789">
    <property type="entry name" value="S1_Rrp4"/>
    <property type="match status" value="1"/>
</dbReference>
<evidence type="ECO:0000256" key="2">
    <source>
        <dbReference type="ARBA" id="ARBA00009155"/>
    </source>
</evidence>
<geneLocation type="mitochondrion" evidence="8"/>
<evidence type="ECO:0000256" key="6">
    <source>
        <dbReference type="ARBA" id="ARBA00023242"/>
    </source>
</evidence>
<dbReference type="SUPFAM" id="SSF54791">
    <property type="entry name" value="Eukaryotic type KH-domain (KH-domain type I)"/>
    <property type="match status" value="1"/>
</dbReference>
<comment type="subcellular location">
    <subcellularLocation>
        <location evidence="1">Nucleus</location>
    </subcellularLocation>
</comment>
<keyword evidence="5" id="KW-0694">RNA-binding</keyword>
<dbReference type="AlphaFoldDB" id="A0A3P3YCJ4"/>
<keyword evidence="6" id="KW-0539">Nucleus</keyword>
<dbReference type="SMART" id="SM00316">
    <property type="entry name" value="S1"/>
    <property type="match status" value="1"/>
</dbReference>
<dbReference type="SUPFAM" id="SSF110324">
    <property type="entry name" value="Ribosomal L27 protein-like"/>
    <property type="match status" value="1"/>
</dbReference>
<dbReference type="Proteomes" id="UP000290189">
    <property type="component" value="Unassembled WGS sequence"/>
</dbReference>
<dbReference type="InterPro" id="IPR003029">
    <property type="entry name" value="S1_domain"/>
</dbReference>
<name>A0A3P3YCJ4_PLABS</name>
<organism evidence="8 9">
    <name type="scientific">Plasmodiophora brassicae</name>
    <name type="common">Clubroot disease agent</name>
    <dbReference type="NCBI Taxonomy" id="37360"/>
    <lineage>
        <taxon>Eukaryota</taxon>
        <taxon>Sar</taxon>
        <taxon>Rhizaria</taxon>
        <taxon>Endomyxa</taxon>
        <taxon>Phytomyxea</taxon>
        <taxon>Plasmodiophorida</taxon>
        <taxon>Plasmodiophoridae</taxon>
        <taxon>Plasmodiophora</taxon>
    </lineage>
</organism>
<dbReference type="InterPro" id="IPR036612">
    <property type="entry name" value="KH_dom_type_1_sf"/>
</dbReference>
<evidence type="ECO:0000313" key="9">
    <source>
        <dbReference type="Proteomes" id="UP000290189"/>
    </source>
</evidence>
<reference evidence="8 9" key="1">
    <citation type="submission" date="2018-03" db="EMBL/GenBank/DDBJ databases">
        <authorList>
            <person name="Fogelqvist J."/>
        </authorList>
    </citation>
    <scope>NUCLEOTIDE SEQUENCE [LARGE SCALE GENOMIC DNA]</scope>
</reference>
<protein>
    <recommendedName>
        <fullName evidence="7">S1 motif domain-containing protein</fullName>
    </recommendedName>
</protein>
<dbReference type="GO" id="GO:0071034">
    <property type="term" value="P:CUT catabolic process"/>
    <property type="evidence" value="ECO:0007669"/>
    <property type="project" value="TreeGrafter"/>
</dbReference>
<evidence type="ECO:0000256" key="1">
    <source>
        <dbReference type="ARBA" id="ARBA00004123"/>
    </source>
</evidence>
<dbReference type="GO" id="GO:0000176">
    <property type="term" value="C:nuclear exosome (RNase complex)"/>
    <property type="evidence" value="ECO:0007669"/>
    <property type="project" value="TreeGrafter"/>
</dbReference>
<dbReference type="GO" id="GO:0000467">
    <property type="term" value="P:exonucleolytic trimming to generate mature 3'-end of 5.8S rRNA from tricistronic rRNA transcript (SSU-rRNA, 5.8S rRNA, LSU-rRNA)"/>
    <property type="evidence" value="ECO:0007669"/>
    <property type="project" value="TreeGrafter"/>
</dbReference>
<dbReference type="InterPro" id="IPR048565">
    <property type="entry name" value="S1_RRP4"/>
</dbReference>